<comment type="caution">
    <text evidence="3">The sequence shown here is derived from an EMBL/GenBank/DDBJ whole genome shotgun (WGS) entry which is preliminary data.</text>
</comment>
<feature type="domain" description="DUF4328" evidence="2">
    <location>
        <begin position="63"/>
        <end position="204"/>
    </location>
</feature>
<evidence type="ECO:0000259" key="2">
    <source>
        <dbReference type="Pfam" id="PF14219"/>
    </source>
</evidence>
<feature type="transmembrane region" description="Helical" evidence="1">
    <location>
        <begin position="143"/>
        <end position="167"/>
    </location>
</feature>
<proteinExistence type="predicted"/>
<protein>
    <submittedName>
        <fullName evidence="3">DUF4328 domain-containing protein</fullName>
    </submittedName>
</protein>
<evidence type="ECO:0000313" key="3">
    <source>
        <dbReference type="EMBL" id="MFD1805144.1"/>
    </source>
</evidence>
<dbReference type="InterPro" id="IPR025565">
    <property type="entry name" value="DUF4328"/>
</dbReference>
<feature type="transmembrane region" description="Helical" evidence="1">
    <location>
        <begin position="62"/>
        <end position="83"/>
    </location>
</feature>
<keyword evidence="1" id="KW-1133">Transmembrane helix</keyword>
<evidence type="ECO:0000313" key="4">
    <source>
        <dbReference type="Proteomes" id="UP001597420"/>
    </source>
</evidence>
<sequence length="229" mass="26448">MNSRIKNHSKLVLFLLALDVLIQIAQLWLNTKLNDGIDLFLEGKRSQALKLQLDQLVQFNNLLYYSKIISFIILGIVILSWIYRAHRFVHTRVDAVNIKFTDAACVVYFFIPIANLFMPYKAMKETWLASQYPDSWRNKPTPITLVIWWTLWLLYLNLAILIPPVWFEFQTLALVQEMTLMTNTISVLSILLSGVFALIVLQIEHIQSKYAAEPTQNSPTQPPNNVLVS</sequence>
<keyword evidence="4" id="KW-1185">Reference proteome</keyword>
<feature type="transmembrane region" description="Helical" evidence="1">
    <location>
        <begin position="103"/>
        <end position="123"/>
    </location>
</feature>
<name>A0ABW4NRD0_9PAST</name>
<accession>A0ABW4NRD0</accession>
<evidence type="ECO:0000256" key="1">
    <source>
        <dbReference type="SAM" id="Phobius"/>
    </source>
</evidence>
<keyword evidence="1" id="KW-0472">Membrane</keyword>
<organism evidence="3 4">
    <name type="scientific">Pasteurella oralis</name>
    <dbReference type="NCBI Taxonomy" id="1071947"/>
    <lineage>
        <taxon>Bacteria</taxon>
        <taxon>Pseudomonadati</taxon>
        <taxon>Pseudomonadota</taxon>
        <taxon>Gammaproteobacteria</taxon>
        <taxon>Pasteurellales</taxon>
        <taxon>Pasteurellaceae</taxon>
        <taxon>Pasteurella</taxon>
    </lineage>
</organism>
<gene>
    <name evidence="3" type="ORF">ACFSAV_01925</name>
</gene>
<dbReference type="Proteomes" id="UP001597420">
    <property type="component" value="Unassembled WGS sequence"/>
</dbReference>
<dbReference type="RefSeq" id="WP_379095588.1">
    <property type="nucleotide sequence ID" value="NZ_JBHUFP010000004.1"/>
</dbReference>
<reference evidence="4" key="1">
    <citation type="journal article" date="2019" name="Int. J. Syst. Evol. Microbiol.">
        <title>The Global Catalogue of Microorganisms (GCM) 10K type strain sequencing project: providing services to taxonomists for standard genome sequencing and annotation.</title>
        <authorList>
            <consortium name="The Broad Institute Genomics Platform"/>
            <consortium name="The Broad Institute Genome Sequencing Center for Infectious Disease"/>
            <person name="Wu L."/>
            <person name="Ma J."/>
        </authorList>
    </citation>
    <scope>NUCLEOTIDE SEQUENCE [LARGE SCALE GENOMIC DNA]</scope>
    <source>
        <strain evidence="4">CCM 7950</strain>
    </source>
</reference>
<feature type="transmembrane region" description="Helical" evidence="1">
    <location>
        <begin position="179"/>
        <end position="201"/>
    </location>
</feature>
<feature type="transmembrane region" description="Helical" evidence="1">
    <location>
        <begin position="12"/>
        <end position="29"/>
    </location>
</feature>
<dbReference type="EMBL" id="JBHUFP010000004">
    <property type="protein sequence ID" value="MFD1805144.1"/>
    <property type="molecule type" value="Genomic_DNA"/>
</dbReference>
<dbReference type="Pfam" id="PF14219">
    <property type="entry name" value="DUF4328"/>
    <property type="match status" value="1"/>
</dbReference>
<keyword evidence="1" id="KW-0812">Transmembrane</keyword>